<dbReference type="OrthoDB" id="8092972at2"/>
<protein>
    <recommendedName>
        <fullName evidence="3">DUF2384 domain-containing protein</fullName>
    </recommendedName>
</protein>
<dbReference type="AlphaFoldDB" id="A0A4Y8RJ44"/>
<proteinExistence type="predicted"/>
<evidence type="ECO:0000313" key="1">
    <source>
        <dbReference type="EMBL" id="TFF21867.1"/>
    </source>
</evidence>
<organism evidence="1 2">
    <name type="scientific">Jiella endophytica</name>
    <dbReference type="NCBI Taxonomy" id="2558362"/>
    <lineage>
        <taxon>Bacteria</taxon>
        <taxon>Pseudomonadati</taxon>
        <taxon>Pseudomonadota</taxon>
        <taxon>Alphaproteobacteria</taxon>
        <taxon>Hyphomicrobiales</taxon>
        <taxon>Aurantimonadaceae</taxon>
        <taxon>Jiella</taxon>
    </lineage>
</organism>
<evidence type="ECO:0008006" key="3">
    <source>
        <dbReference type="Google" id="ProtNLM"/>
    </source>
</evidence>
<accession>A0A4Y8RJ44</accession>
<evidence type="ECO:0000313" key="2">
    <source>
        <dbReference type="Proteomes" id="UP000298179"/>
    </source>
</evidence>
<dbReference type="RefSeq" id="WP_134762751.1">
    <property type="nucleotide sequence ID" value="NZ_SOZD01000004.1"/>
</dbReference>
<name>A0A4Y8RJ44_9HYPH</name>
<dbReference type="EMBL" id="SOZD01000004">
    <property type="protein sequence ID" value="TFF21867.1"/>
    <property type="molecule type" value="Genomic_DNA"/>
</dbReference>
<keyword evidence="2" id="KW-1185">Reference proteome</keyword>
<reference evidence="1 2" key="1">
    <citation type="submission" date="2019-03" db="EMBL/GenBank/DDBJ databases">
        <title>Jiella endophytica sp. nov., a novel endophytic bacterium isolated from root of Ficus microcarpa Linn. f.</title>
        <authorList>
            <person name="Tuo L."/>
        </authorList>
    </citation>
    <scope>NUCLEOTIDE SEQUENCE [LARGE SCALE GENOMIC DNA]</scope>
    <source>
        <strain evidence="1 2">CBS5Q-3</strain>
    </source>
</reference>
<dbReference type="Proteomes" id="UP000298179">
    <property type="component" value="Unassembled WGS sequence"/>
</dbReference>
<sequence length="121" mass="12820">MQRADLVAAGGTYDLSEVRELFGAISRQAIDKKARDGSLLAVPGPGNSRRYPTLQFSDDGSLVQGLRQVRAALPTTDPWAVLNFLVNPDPRLGGRAPIALLHGGEVAIVVEAAKRMGEQGA</sequence>
<comment type="caution">
    <text evidence="1">The sequence shown here is derived from an EMBL/GenBank/DDBJ whole genome shotgun (WGS) entry which is preliminary data.</text>
</comment>
<gene>
    <name evidence="1" type="ORF">E3C22_14455</name>
</gene>